<sequence>MKIIKEKLSNGNTLQYHQLDNGHCYSVLTPVGVVEELEKAQLSGVRIRVFYGDQDTGRDWCEENDTMGSIGRSSGSIKIPLLLKTRRSFGGGALLDSVIVKITVNHRVVYEHPNYHLPEMDVVSSHVPGYAAGVDYDNMRHANFVDRAKARRFVAFLEGRRNCK</sequence>
<protein>
    <submittedName>
        <fullName evidence="1">Uncharacterized protein</fullName>
    </submittedName>
</protein>
<evidence type="ECO:0000313" key="1">
    <source>
        <dbReference type="EMBL" id="QJH97572.1"/>
    </source>
</evidence>
<accession>A0A6M3XII5</accession>
<reference evidence="1" key="1">
    <citation type="submission" date="2020-03" db="EMBL/GenBank/DDBJ databases">
        <title>The deep terrestrial virosphere.</title>
        <authorList>
            <person name="Holmfeldt K."/>
            <person name="Nilsson E."/>
            <person name="Simone D."/>
            <person name="Lopez-Fernandez M."/>
            <person name="Wu X."/>
            <person name="de Brujin I."/>
            <person name="Lundin D."/>
            <person name="Andersson A."/>
            <person name="Bertilsson S."/>
            <person name="Dopson M."/>
        </authorList>
    </citation>
    <scope>NUCLEOTIDE SEQUENCE</scope>
    <source>
        <strain evidence="1">TM448B01037</strain>
    </source>
</reference>
<organism evidence="1">
    <name type="scientific">viral metagenome</name>
    <dbReference type="NCBI Taxonomy" id="1070528"/>
    <lineage>
        <taxon>unclassified sequences</taxon>
        <taxon>metagenomes</taxon>
        <taxon>organismal metagenomes</taxon>
    </lineage>
</organism>
<name>A0A6M3XII5_9ZZZZ</name>
<dbReference type="EMBL" id="MT144692">
    <property type="protein sequence ID" value="QJH97572.1"/>
    <property type="molecule type" value="Genomic_DNA"/>
</dbReference>
<gene>
    <name evidence="1" type="ORF">TM448B01037_0011</name>
</gene>
<dbReference type="AlphaFoldDB" id="A0A6M3XII5"/>
<proteinExistence type="predicted"/>